<name>A0AAW4PGB7_9EURY</name>
<dbReference type="InterPro" id="IPR012340">
    <property type="entry name" value="NA-bd_OB-fold"/>
</dbReference>
<organism evidence="2 3">
    <name type="scientific">Haloarcula nitratireducens</name>
    <dbReference type="NCBI Taxonomy" id="2487749"/>
    <lineage>
        <taxon>Archaea</taxon>
        <taxon>Methanobacteriati</taxon>
        <taxon>Methanobacteriota</taxon>
        <taxon>Stenosarchaea group</taxon>
        <taxon>Halobacteria</taxon>
        <taxon>Halobacteriales</taxon>
        <taxon>Haloarculaceae</taxon>
        <taxon>Haloarcula</taxon>
    </lineage>
</organism>
<reference evidence="2 3" key="1">
    <citation type="submission" date="2021-06" db="EMBL/GenBank/DDBJ databases">
        <title>Halomicroarcula sp. a new haloarchaeum isolated from saline soil.</title>
        <authorList>
            <person name="Duran-Viseras A."/>
            <person name="Sanchez-Porro C."/>
            <person name="Ventosa A."/>
        </authorList>
    </citation>
    <scope>NUCLEOTIDE SEQUENCE [LARGE SCALE GENOMIC DNA]</scope>
    <source>
        <strain evidence="2 3">F27</strain>
    </source>
</reference>
<evidence type="ECO:0000313" key="2">
    <source>
        <dbReference type="EMBL" id="MBX0296606.1"/>
    </source>
</evidence>
<accession>A0AAW4PGB7</accession>
<evidence type="ECO:0000259" key="1">
    <source>
        <dbReference type="Pfam" id="PF01796"/>
    </source>
</evidence>
<evidence type="ECO:0000313" key="3">
    <source>
        <dbReference type="Proteomes" id="UP001430455"/>
    </source>
</evidence>
<comment type="caution">
    <text evidence="2">The sequence shown here is derived from an EMBL/GenBank/DDBJ whole genome shotgun (WGS) entry which is preliminary data.</text>
</comment>
<gene>
    <name evidence="2" type="ORF">EGH23_17145</name>
</gene>
<protein>
    <submittedName>
        <fullName evidence="2">OB-fold domain-containing protein</fullName>
    </submittedName>
</protein>
<feature type="domain" description="ChsH2 C-terminal OB-fold" evidence="1">
    <location>
        <begin position="1"/>
        <end position="53"/>
    </location>
</feature>
<sequence>MSFTEISVTIPKFHGEAPYTVVLAELDDEVTLTGQLRDATADDIAIGDEVALGTETLNDGLALITFRPVGV</sequence>
<dbReference type="SUPFAM" id="SSF50249">
    <property type="entry name" value="Nucleic acid-binding proteins"/>
    <property type="match status" value="1"/>
</dbReference>
<proteinExistence type="predicted"/>
<dbReference type="Pfam" id="PF01796">
    <property type="entry name" value="OB_ChsH2_C"/>
    <property type="match status" value="1"/>
</dbReference>
<dbReference type="Proteomes" id="UP001430455">
    <property type="component" value="Unassembled WGS sequence"/>
</dbReference>
<dbReference type="AlphaFoldDB" id="A0AAW4PGB7"/>
<dbReference type="EMBL" id="RKLT01000008">
    <property type="protein sequence ID" value="MBX0296606.1"/>
    <property type="molecule type" value="Genomic_DNA"/>
</dbReference>
<dbReference type="InterPro" id="IPR002878">
    <property type="entry name" value="ChsH2_C"/>
</dbReference>
<keyword evidence="3" id="KW-1185">Reference proteome</keyword>